<name>A0AAQ4F7J2_AMBAM</name>
<feature type="compositionally biased region" description="Low complexity" evidence="4">
    <location>
        <begin position="110"/>
        <end position="123"/>
    </location>
</feature>
<keyword evidence="2" id="KW-0597">Phosphoprotein</keyword>
<dbReference type="AlphaFoldDB" id="A0AAQ4F7J2"/>
<keyword evidence="3" id="KW-0175">Coiled coil</keyword>
<evidence type="ECO:0000313" key="6">
    <source>
        <dbReference type="Proteomes" id="UP001321473"/>
    </source>
</evidence>
<dbReference type="PANTHER" id="PTHR12394:SF12">
    <property type="entry name" value="LD08195P"/>
    <property type="match status" value="1"/>
</dbReference>
<accession>A0AAQ4F7J2</accession>
<dbReference type="GO" id="GO:0030424">
    <property type="term" value="C:axon"/>
    <property type="evidence" value="ECO:0007669"/>
    <property type="project" value="TreeGrafter"/>
</dbReference>
<evidence type="ECO:0000256" key="3">
    <source>
        <dbReference type="ARBA" id="ARBA00023054"/>
    </source>
</evidence>
<dbReference type="PANTHER" id="PTHR12394">
    <property type="entry name" value="ZYGIN"/>
    <property type="match status" value="1"/>
</dbReference>
<dbReference type="GO" id="GO:0005737">
    <property type="term" value="C:cytoplasm"/>
    <property type="evidence" value="ECO:0007669"/>
    <property type="project" value="TreeGrafter"/>
</dbReference>
<feature type="region of interest" description="Disordered" evidence="4">
    <location>
        <begin position="1"/>
        <end position="77"/>
    </location>
</feature>
<evidence type="ECO:0000313" key="5">
    <source>
        <dbReference type="EMBL" id="KAK8782821.1"/>
    </source>
</evidence>
<feature type="region of interest" description="Disordered" evidence="4">
    <location>
        <begin position="280"/>
        <end position="300"/>
    </location>
</feature>
<feature type="compositionally biased region" description="Low complexity" evidence="4">
    <location>
        <begin position="50"/>
        <end position="64"/>
    </location>
</feature>
<evidence type="ECO:0000256" key="1">
    <source>
        <dbReference type="ARBA" id="ARBA00006788"/>
    </source>
</evidence>
<dbReference type="EMBL" id="JARKHS020006264">
    <property type="protein sequence ID" value="KAK8782821.1"/>
    <property type="molecule type" value="Genomic_DNA"/>
</dbReference>
<dbReference type="Proteomes" id="UP001321473">
    <property type="component" value="Unassembled WGS sequence"/>
</dbReference>
<comment type="similarity">
    <text evidence="1">Belongs to the zygin family.</text>
</comment>
<gene>
    <name evidence="5" type="ORF">V5799_015850</name>
</gene>
<proteinExistence type="inferred from homology"/>
<dbReference type="Pfam" id="PF07763">
    <property type="entry name" value="FEZ"/>
    <property type="match status" value="1"/>
</dbReference>
<evidence type="ECO:0000256" key="4">
    <source>
        <dbReference type="SAM" id="MobiDB-lite"/>
    </source>
</evidence>
<comment type="caution">
    <text evidence="5">The sequence shown here is derived from an EMBL/GenBank/DDBJ whole genome shotgun (WGS) entry which is preliminary data.</text>
</comment>
<keyword evidence="6" id="KW-1185">Reference proteome</keyword>
<feature type="region of interest" description="Disordered" evidence="4">
    <location>
        <begin position="94"/>
        <end position="128"/>
    </location>
</feature>
<evidence type="ECO:0000256" key="2">
    <source>
        <dbReference type="ARBA" id="ARBA00022553"/>
    </source>
</evidence>
<sequence length="446" mass="49651">MLHETNPGLRRGRPKLATAPPEETPQETIEVDRSKRWCEATALSRKGTARRASSAAASREAPSPARRDERSTMRDVKMAELKVEAPLARTEEWSDFSDFQSSEDVENSNASTKSTPTTDSSASSGGGGGVAANDNSFADCNFSETFSNSLEDLVNTFDDKITKCFCDYDENVEKLAPVQIRTQEEILNECQTWWTITGNFGNILPIDWSKSYARKLQLPALNLNEQAKSERLDGLDGSSDDEEELAKDLDLHALILSSLQQEPIFTAEQVLEEIDEIMQENGPSEGVPSPDASPEKTASDAMTKNAISSLVYGERLKTLSTAELNEVLVELERLIREHSETLIQELALRDELEFEKELKNTFISLLLSVQNKRRHFHIDRRKGRPTNHGTPEPKYLTTVIPYNVDKGSPSNASLQILIKILHAINDDSPTVPTLLTDYILKVLCPT</sequence>
<reference evidence="5 6" key="1">
    <citation type="journal article" date="2023" name="Arcadia Sci">
        <title>De novo assembly of a long-read Amblyomma americanum tick genome.</title>
        <authorList>
            <person name="Chou S."/>
            <person name="Poskanzer K.E."/>
            <person name="Rollins M."/>
            <person name="Thuy-Boun P.S."/>
        </authorList>
    </citation>
    <scope>NUCLEOTIDE SEQUENCE [LARGE SCALE GENOMIC DNA]</scope>
    <source>
        <strain evidence="5">F_SG_1</strain>
        <tissue evidence="5">Salivary glands</tissue>
    </source>
</reference>
<dbReference type="InterPro" id="IPR011680">
    <property type="entry name" value="FEZ"/>
</dbReference>
<protein>
    <submittedName>
        <fullName evidence="5">Uncharacterized protein</fullName>
    </submittedName>
</protein>
<feature type="compositionally biased region" description="Basic and acidic residues" evidence="4">
    <location>
        <begin position="65"/>
        <end position="77"/>
    </location>
</feature>
<organism evidence="5 6">
    <name type="scientific">Amblyomma americanum</name>
    <name type="common">Lone star tick</name>
    <dbReference type="NCBI Taxonomy" id="6943"/>
    <lineage>
        <taxon>Eukaryota</taxon>
        <taxon>Metazoa</taxon>
        <taxon>Ecdysozoa</taxon>
        <taxon>Arthropoda</taxon>
        <taxon>Chelicerata</taxon>
        <taxon>Arachnida</taxon>
        <taxon>Acari</taxon>
        <taxon>Parasitiformes</taxon>
        <taxon>Ixodida</taxon>
        <taxon>Ixodoidea</taxon>
        <taxon>Ixodidae</taxon>
        <taxon>Amblyomminae</taxon>
        <taxon>Amblyomma</taxon>
    </lineage>
</organism>